<dbReference type="EMBL" id="JABCRI010000007">
    <property type="protein sequence ID" value="KAF8402801.1"/>
    <property type="molecule type" value="Genomic_DNA"/>
</dbReference>
<dbReference type="Pfam" id="PF25829">
    <property type="entry name" value="DUF7953"/>
    <property type="match status" value="1"/>
</dbReference>
<name>A0A834ZF64_TETSI</name>
<keyword evidence="1" id="KW-0472">Membrane</keyword>
<reference evidence="3 4" key="1">
    <citation type="submission" date="2020-04" db="EMBL/GenBank/DDBJ databases">
        <title>Plant Genome Project.</title>
        <authorList>
            <person name="Zhang R.-G."/>
        </authorList>
    </citation>
    <scope>NUCLEOTIDE SEQUENCE [LARGE SCALE GENOMIC DNA]</scope>
    <source>
        <strain evidence="3">YNK0</strain>
        <tissue evidence="3">Leaf</tissue>
    </source>
</reference>
<feature type="transmembrane region" description="Helical" evidence="1">
    <location>
        <begin position="187"/>
        <end position="209"/>
    </location>
</feature>
<dbReference type="PANTHER" id="PTHR33780">
    <property type="entry name" value="EXPRESSED PROTEIN"/>
    <property type="match status" value="1"/>
</dbReference>
<evidence type="ECO:0000256" key="1">
    <source>
        <dbReference type="SAM" id="Phobius"/>
    </source>
</evidence>
<dbReference type="PANTHER" id="PTHR33780:SF3">
    <property type="entry name" value="EXPRESSED PROTEIN"/>
    <property type="match status" value="1"/>
</dbReference>
<protein>
    <recommendedName>
        <fullName evidence="2">DUF7953 domain-containing protein</fullName>
    </recommendedName>
</protein>
<dbReference type="OrthoDB" id="2014701at2759"/>
<feature type="domain" description="DUF7953" evidence="2">
    <location>
        <begin position="48"/>
        <end position="160"/>
    </location>
</feature>
<proteinExistence type="predicted"/>
<keyword evidence="4" id="KW-1185">Reference proteome</keyword>
<evidence type="ECO:0000313" key="3">
    <source>
        <dbReference type="EMBL" id="KAF8402801.1"/>
    </source>
</evidence>
<dbReference type="Proteomes" id="UP000655225">
    <property type="component" value="Unassembled WGS sequence"/>
</dbReference>
<evidence type="ECO:0000259" key="2">
    <source>
        <dbReference type="Pfam" id="PF25829"/>
    </source>
</evidence>
<evidence type="ECO:0000313" key="4">
    <source>
        <dbReference type="Proteomes" id="UP000655225"/>
    </source>
</evidence>
<organism evidence="3 4">
    <name type="scientific">Tetracentron sinense</name>
    <name type="common">Spur-leaf</name>
    <dbReference type="NCBI Taxonomy" id="13715"/>
    <lineage>
        <taxon>Eukaryota</taxon>
        <taxon>Viridiplantae</taxon>
        <taxon>Streptophyta</taxon>
        <taxon>Embryophyta</taxon>
        <taxon>Tracheophyta</taxon>
        <taxon>Spermatophyta</taxon>
        <taxon>Magnoliopsida</taxon>
        <taxon>Trochodendrales</taxon>
        <taxon>Trochodendraceae</taxon>
        <taxon>Tetracentron</taxon>
    </lineage>
</organism>
<comment type="caution">
    <text evidence="3">The sequence shown here is derived from an EMBL/GenBank/DDBJ whole genome shotgun (WGS) entry which is preliminary data.</text>
</comment>
<dbReference type="AlphaFoldDB" id="A0A834ZF64"/>
<accession>A0A834ZF64</accession>
<dbReference type="OMA" id="FNTHEWL"/>
<gene>
    <name evidence="3" type="ORF">HHK36_010892</name>
</gene>
<dbReference type="InterPro" id="IPR057713">
    <property type="entry name" value="DUF7953"/>
</dbReference>
<sequence length="244" mass="27283">MIWIMLNSKAAAVLLIYSIFLSCLPALVILPEGPSADFISFAGILSSDVVTLESIQIYKTHEWLKAKPTVYFKCQGANMTILPDVKETHTLYTFKGEESWQPLTELADKKCKRCGLYEKDSVTSDDVFDEWELCRSDFTAPSGKYVRFKDKEFNATFMCPQCVSLDAGSDHTSGPHKGAATGKGMNLVSMILISVLVSTVSIIGAIAAYRYWQRKKREQDQARFLKLFEDGDDIEDELGLGHVI</sequence>
<keyword evidence="1" id="KW-0812">Transmembrane</keyword>
<keyword evidence="1" id="KW-1133">Transmembrane helix</keyword>